<dbReference type="Proteomes" id="UP000583944">
    <property type="component" value="Unassembled WGS sequence"/>
</dbReference>
<protein>
    <submittedName>
        <fullName evidence="2">Uncharacterized protein</fullName>
    </submittedName>
</protein>
<dbReference type="AlphaFoldDB" id="A0A7J6YGX0"/>
<proteinExistence type="predicted"/>
<feature type="compositionally biased region" description="Basic and acidic residues" evidence="1">
    <location>
        <begin position="414"/>
        <end position="426"/>
    </location>
</feature>
<comment type="caution">
    <text evidence="2">The sequence shown here is derived from an EMBL/GenBank/DDBJ whole genome shotgun (WGS) entry which is preliminary data.</text>
</comment>
<gene>
    <name evidence="2" type="ORF">ECC02_000886</name>
</gene>
<evidence type="ECO:0000313" key="2">
    <source>
        <dbReference type="EMBL" id="KAF5225957.1"/>
    </source>
</evidence>
<dbReference type="VEuPathDB" id="TriTrypDB:ECC02_000886"/>
<evidence type="ECO:0000256" key="1">
    <source>
        <dbReference type="SAM" id="MobiDB-lite"/>
    </source>
</evidence>
<evidence type="ECO:0000313" key="3">
    <source>
        <dbReference type="Proteomes" id="UP000583944"/>
    </source>
</evidence>
<accession>A0A7J6YGX0</accession>
<sequence>MLREGSLTASPQGLSGPSPVLLSASRQLLLHYSPNEMDSPAKKLETASSLHSSITEFMRSPMLVIQNPDFMKTTEKSPTTHDDESLLHDVEELRRLVGTTQEEVCALRRAVAELEAEIHNNKKELLLRLYSDLSTPPPTGLEDKNAGGAGVEVDQLLTSLRNQFLSQVRELEEQATLCRLNNTAKEEALRSLYASILAEEENNEARKTEIQAGESVCHTLRLKLQEAQRRVWDYRRREAFVSAAEKKYLEQIEKIHTLREEVRACGLQLPVFGAGGDKTGSVIPTCNRFCWERRCVGRQNAVKPPLLLEAGGVSSDRTGRDWSEGREEGDPNAIVSRVFAFPPGVLYALQVAMSGDTGDRSTEKKVAEDNEYMSHREMSLTGGGGRGLRHRARALGLSLEYQQHLEANPYLPHFPEEQRGTEREKGSSATRDGVGVIIRGRRWAVHQFQRELEAAMAALELSDGTKVYFFDSTSPDGV</sequence>
<reference evidence="2 3" key="1">
    <citation type="journal article" date="2019" name="Genome Biol. Evol.">
        <title>Nanopore Sequencing Significantly Improves Genome Assembly of the Protozoan Parasite Trypanosoma cruzi.</title>
        <authorList>
            <person name="Diaz-Viraque F."/>
            <person name="Pita S."/>
            <person name="Greif G."/>
            <person name="de Souza R.C.M."/>
            <person name="Iraola G."/>
            <person name="Robello C."/>
        </authorList>
    </citation>
    <scope>NUCLEOTIDE SEQUENCE [LARGE SCALE GENOMIC DNA]</scope>
    <source>
        <strain evidence="2 3">Berenice</strain>
    </source>
</reference>
<feature type="region of interest" description="Disordered" evidence="1">
    <location>
        <begin position="408"/>
        <end position="431"/>
    </location>
</feature>
<name>A0A7J6YGX0_TRYCR</name>
<dbReference type="VEuPathDB" id="TriTrypDB:BCY84_12612"/>
<organism evidence="2 3">
    <name type="scientific">Trypanosoma cruzi</name>
    <dbReference type="NCBI Taxonomy" id="5693"/>
    <lineage>
        <taxon>Eukaryota</taxon>
        <taxon>Discoba</taxon>
        <taxon>Euglenozoa</taxon>
        <taxon>Kinetoplastea</taxon>
        <taxon>Metakinetoplastina</taxon>
        <taxon>Trypanosomatida</taxon>
        <taxon>Trypanosomatidae</taxon>
        <taxon>Trypanosoma</taxon>
        <taxon>Schizotrypanum</taxon>
    </lineage>
</organism>
<dbReference type="EMBL" id="JABDHM010000004">
    <property type="protein sequence ID" value="KAF5225957.1"/>
    <property type="molecule type" value="Genomic_DNA"/>
</dbReference>